<feature type="domain" description="Fungal lipase-type" evidence="2">
    <location>
        <begin position="212"/>
        <end position="275"/>
    </location>
</feature>
<dbReference type="EMBL" id="JAEQNC010000005">
    <property type="protein sequence ID" value="MBL0372534.1"/>
    <property type="molecule type" value="Genomic_DNA"/>
</dbReference>
<dbReference type="GO" id="GO:0016787">
    <property type="term" value="F:hydrolase activity"/>
    <property type="evidence" value="ECO:0007669"/>
    <property type="project" value="UniProtKB-KW"/>
</dbReference>
<dbReference type="InterPro" id="IPR002921">
    <property type="entry name" value="Fungal_lipase-type"/>
</dbReference>
<evidence type="ECO:0000259" key="2">
    <source>
        <dbReference type="Pfam" id="PF01764"/>
    </source>
</evidence>
<dbReference type="InterPro" id="IPR029058">
    <property type="entry name" value="AB_hydrolase_fold"/>
</dbReference>
<dbReference type="SUPFAM" id="SSF53474">
    <property type="entry name" value="alpha/beta-Hydrolases"/>
    <property type="match status" value="1"/>
</dbReference>
<name>A0A937CNY1_9HYPH</name>
<keyword evidence="1" id="KW-0812">Transmembrane</keyword>
<evidence type="ECO:0000313" key="4">
    <source>
        <dbReference type="Proteomes" id="UP000633219"/>
    </source>
</evidence>
<feature type="transmembrane region" description="Helical" evidence="1">
    <location>
        <begin position="123"/>
        <end position="146"/>
    </location>
</feature>
<feature type="transmembrane region" description="Helical" evidence="1">
    <location>
        <begin position="152"/>
        <end position="175"/>
    </location>
</feature>
<reference evidence="3" key="1">
    <citation type="submission" date="2021-01" db="EMBL/GenBank/DDBJ databases">
        <title>Rhizobium sp. strain KVB221 16S ribosomal RNA gene Genome sequencing and assembly.</title>
        <authorList>
            <person name="Kang M."/>
        </authorList>
    </citation>
    <scope>NUCLEOTIDE SEQUENCE</scope>
    <source>
        <strain evidence="3">KVB221</strain>
    </source>
</reference>
<accession>A0A937CNY1</accession>
<organism evidence="3 4">
    <name type="scientific">Rhizobium setariae</name>
    <dbReference type="NCBI Taxonomy" id="2801340"/>
    <lineage>
        <taxon>Bacteria</taxon>
        <taxon>Pseudomonadati</taxon>
        <taxon>Pseudomonadota</taxon>
        <taxon>Alphaproteobacteria</taxon>
        <taxon>Hyphomicrobiales</taxon>
        <taxon>Rhizobiaceae</taxon>
        <taxon>Rhizobium/Agrobacterium group</taxon>
        <taxon>Rhizobium</taxon>
    </lineage>
</organism>
<sequence length="404" mass="46387">MADSSSRPFRRQVFFISGFDPRGVLFLHKNCVTETEKWAKTTGYDVKTGARKNVSKLVRRWPITATLPTGTSETSFDFLQWDDIIREHWDKRNWLVYLQSIAGLWRLLLDGVYTRTIRDSWPIAIVMSAPAMTAILHGLGVLLPLLGLLGLYFFPGVIGKVLALVLIGAGAYAFWWIRKNMDRYKPEWNGRIGLFANKMVQSRDFVPGLDERLNQMVDHIVASIDEGKPDEALIVGHSFGTSIASIVTSRVLERRPEWGAKDSPLGLVTLGETQCLLAFRNKPNWYHEELSRFAKFPDFNWLDFSSPPDGACFAMINVLDFLPNPPKAMPRQLNAQFHKIFSEDHMNEARYHRMLMHFFYMQASDNPDLDSDLYDFVLLISGTQKARERYGKRPSGKPFFRKER</sequence>
<dbReference type="Gene3D" id="3.40.50.1820">
    <property type="entry name" value="alpha/beta hydrolase"/>
    <property type="match status" value="1"/>
</dbReference>
<keyword evidence="3" id="KW-0378">Hydrolase</keyword>
<evidence type="ECO:0000313" key="3">
    <source>
        <dbReference type="EMBL" id="MBL0372534.1"/>
    </source>
</evidence>
<comment type="caution">
    <text evidence="3">The sequence shown here is derived from an EMBL/GenBank/DDBJ whole genome shotgun (WGS) entry which is preliminary data.</text>
</comment>
<evidence type="ECO:0000256" key="1">
    <source>
        <dbReference type="SAM" id="Phobius"/>
    </source>
</evidence>
<keyword evidence="1" id="KW-0472">Membrane</keyword>
<dbReference type="Pfam" id="PF01764">
    <property type="entry name" value="Lipase_3"/>
    <property type="match status" value="1"/>
</dbReference>
<dbReference type="AlphaFoldDB" id="A0A937CNY1"/>
<dbReference type="RefSeq" id="WP_201657429.1">
    <property type="nucleotide sequence ID" value="NZ_JAEQNC010000005.1"/>
</dbReference>
<protein>
    <submittedName>
        <fullName evidence="3">Alpha/beta hydrolase</fullName>
    </submittedName>
</protein>
<dbReference type="Proteomes" id="UP000633219">
    <property type="component" value="Unassembled WGS sequence"/>
</dbReference>
<dbReference type="GO" id="GO:0006629">
    <property type="term" value="P:lipid metabolic process"/>
    <property type="evidence" value="ECO:0007669"/>
    <property type="project" value="InterPro"/>
</dbReference>
<keyword evidence="1" id="KW-1133">Transmembrane helix</keyword>
<keyword evidence="4" id="KW-1185">Reference proteome</keyword>
<proteinExistence type="predicted"/>
<gene>
    <name evidence="3" type="ORF">JJB09_10895</name>
</gene>